<organism evidence="1">
    <name type="scientific">marine sediment metagenome</name>
    <dbReference type="NCBI Taxonomy" id="412755"/>
    <lineage>
        <taxon>unclassified sequences</taxon>
        <taxon>metagenomes</taxon>
        <taxon>ecological metagenomes</taxon>
    </lineage>
</organism>
<gene>
    <name evidence="1" type="ORF">S03H2_10059</name>
</gene>
<feature type="non-terminal residue" evidence="1">
    <location>
        <position position="1"/>
    </location>
</feature>
<accession>X1E6D7</accession>
<name>X1E6D7_9ZZZZ</name>
<dbReference type="SUPFAM" id="SSF52540">
    <property type="entry name" value="P-loop containing nucleoside triphosphate hydrolases"/>
    <property type="match status" value="1"/>
</dbReference>
<dbReference type="EMBL" id="BARU01005197">
    <property type="protein sequence ID" value="GAH28112.1"/>
    <property type="molecule type" value="Genomic_DNA"/>
</dbReference>
<comment type="caution">
    <text evidence="1">The sequence shown here is derived from an EMBL/GenBank/DDBJ whole genome shotgun (WGS) entry which is preliminary data.</text>
</comment>
<reference evidence="1" key="1">
    <citation type="journal article" date="2014" name="Front. Microbiol.">
        <title>High frequency of phylogenetically diverse reductive dehalogenase-homologous genes in deep subseafloor sedimentary metagenomes.</title>
        <authorList>
            <person name="Kawai M."/>
            <person name="Futagami T."/>
            <person name="Toyoda A."/>
            <person name="Takaki Y."/>
            <person name="Nishi S."/>
            <person name="Hori S."/>
            <person name="Arai W."/>
            <person name="Tsubouchi T."/>
            <person name="Morono Y."/>
            <person name="Uchiyama I."/>
            <person name="Ito T."/>
            <person name="Fujiyama A."/>
            <person name="Inagaki F."/>
            <person name="Takami H."/>
        </authorList>
    </citation>
    <scope>NUCLEOTIDE SEQUENCE</scope>
    <source>
        <strain evidence="1">Expedition CK06-06</strain>
    </source>
</reference>
<dbReference type="Gene3D" id="3.40.50.300">
    <property type="entry name" value="P-loop containing nucleotide triphosphate hydrolases"/>
    <property type="match status" value="1"/>
</dbReference>
<dbReference type="AlphaFoldDB" id="X1E6D7"/>
<proteinExistence type="predicted"/>
<dbReference type="InterPro" id="IPR027417">
    <property type="entry name" value="P-loop_NTPase"/>
</dbReference>
<evidence type="ECO:0000313" key="1">
    <source>
        <dbReference type="EMBL" id="GAH28112.1"/>
    </source>
</evidence>
<protein>
    <submittedName>
        <fullName evidence="1">Uncharacterized protein</fullName>
    </submittedName>
</protein>
<sequence>FLKIDFFYESELYGVRLIAGDEILKTRKQCKNFYVADDVYRFLDKWLYSYLLNAYLPEKYHQGFRQIVLHKMDTISKLLNGITGNEKGKLLLNSISEKGFNELPRVNRINRLMILLRCAAKYPLFHFRHIPSFFYYRLKYFFSLRGEFISFSGPDGSGKTTILELALNDLKKAFRMGEQNIFHFRPSVLPRIAEIAQKTKIISSVDENYQNPHRARTSNFIGSLFRLVYYSIDYIFGYFIKVRPKLVRRELVVFDRYFYDIIADPERSRISLPFWILRLFSYFIPSPKNPFFIYATPEKIIERKQELTKEKVIMLNERYIKIVECNKNFIRISNNEDRVNAAKAIIETVIKRRAVRIALNT</sequence>